<dbReference type="GO" id="GO:0005524">
    <property type="term" value="F:ATP binding"/>
    <property type="evidence" value="ECO:0007669"/>
    <property type="project" value="UniProtKB-UniRule"/>
</dbReference>
<dbReference type="SUPFAM" id="SSF52440">
    <property type="entry name" value="PreATP-grasp domain"/>
    <property type="match status" value="1"/>
</dbReference>
<keyword evidence="4" id="KW-0436">Ligase</keyword>
<dbReference type="GO" id="GO:0006541">
    <property type="term" value="P:glutamine metabolic process"/>
    <property type="evidence" value="ECO:0007669"/>
    <property type="project" value="TreeGrafter"/>
</dbReference>
<dbReference type="GO" id="GO:0004088">
    <property type="term" value="F:carbamoyl-phosphate synthase (glutamine-hydrolyzing) activity"/>
    <property type="evidence" value="ECO:0007669"/>
    <property type="project" value="TreeGrafter"/>
</dbReference>
<dbReference type="AlphaFoldDB" id="A0A7C1B5C5"/>
<dbReference type="GO" id="GO:0006526">
    <property type="term" value="P:L-arginine biosynthetic process"/>
    <property type="evidence" value="ECO:0007669"/>
    <property type="project" value="UniProtKB-UniPathway"/>
</dbReference>
<keyword evidence="5" id="KW-0028">Amino-acid biosynthesis</keyword>
<comment type="pathway">
    <text evidence="2">Pyrimidine metabolism; UMP biosynthesis via de novo pathway; (S)-dihydroorotate from bicarbonate: step 1/3.</text>
</comment>
<dbReference type="GO" id="GO:0004087">
    <property type="term" value="F:carbamoyl-phosphate synthase (ammonia) activity"/>
    <property type="evidence" value="ECO:0007669"/>
    <property type="project" value="UniProtKB-EC"/>
</dbReference>
<dbReference type="InterPro" id="IPR058047">
    <property type="entry name" value="CPSase_preATP-grasp"/>
</dbReference>
<evidence type="ECO:0000256" key="11">
    <source>
        <dbReference type="PROSITE-ProRule" id="PRU00409"/>
    </source>
</evidence>
<keyword evidence="9 11" id="KW-0067">ATP-binding</keyword>
<dbReference type="PRINTS" id="PR00098">
    <property type="entry name" value="CPSASE"/>
</dbReference>
<reference evidence="13" key="1">
    <citation type="journal article" date="2020" name="mSystems">
        <title>Genome- and Community-Level Interaction Insights into Carbon Utilization and Element Cycling Functions of Hydrothermarchaeota in Hydrothermal Sediment.</title>
        <authorList>
            <person name="Zhou Z."/>
            <person name="Liu Y."/>
            <person name="Xu W."/>
            <person name="Pan J."/>
            <person name="Luo Z.H."/>
            <person name="Li M."/>
        </authorList>
    </citation>
    <scope>NUCLEOTIDE SEQUENCE [LARGE SCALE GENOMIC DNA]</scope>
    <source>
        <strain evidence="13">HyVt-185</strain>
    </source>
</reference>
<feature type="non-terminal residue" evidence="13">
    <location>
        <position position="268"/>
    </location>
</feature>
<dbReference type="GO" id="GO:0046872">
    <property type="term" value="F:metal ion binding"/>
    <property type="evidence" value="ECO:0007669"/>
    <property type="project" value="UniProtKB-KW"/>
</dbReference>
<comment type="catalytic activity">
    <reaction evidence="10">
        <text>hydrogencarbonate + NH4(+) + 2 ATP = carbamoyl phosphate + 2 ADP + phosphate + 2 H(+)</text>
        <dbReference type="Rhea" id="RHEA:18029"/>
        <dbReference type="ChEBI" id="CHEBI:15378"/>
        <dbReference type="ChEBI" id="CHEBI:17544"/>
        <dbReference type="ChEBI" id="CHEBI:28938"/>
        <dbReference type="ChEBI" id="CHEBI:30616"/>
        <dbReference type="ChEBI" id="CHEBI:43474"/>
        <dbReference type="ChEBI" id="CHEBI:58228"/>
        <dbReference type="ChEBI" id="CHEBI:456216"/>
        <dbReference type="EC" id="6.3.4.16"/>
    </reaction>
</comment>
<dbReference type="InterPro" id="IPR005483">
    <property type="entry name" value="CPSase_dom"/>
</dbReference>
<evidence type="ECO:0000256" key="8">
    <source>
        <dbReference type="ARBA" id="ARBA00022741"/>
    </source>
</evidence>
<dbReference type="UniPathway" id="UPA00068">
    <property type="reaction ID" value="UER00171"/>
</dbReference>
<dbReference type="Pfam" id="PF25596">
    <property type="entry name" value="CPSase_L_D1"/>
    <property type="match status" value="1"/>
</dbReference>
<dbReference type="Pfam" id="PF02786">
    <property type="entry name" value="CPSase_L_D2"/>
    <property type="match status" value="1"/>
</dbReference>
<feature type="domain" description="ATP-grasp" evidence="12">
    <location>
        <begin position="133"/>
        <end position="224"/>
    </location>
</feature>
<gene>
    <name evidence="13" type="ORF">ENG09_01875</name>
</gene>
<organism evidence="13">
    <name type="scientific">Candidatus Syntropharchaeum butanivorans</name>
    <dbReference type="NCBI Taxonomy" id="1839936"/>
    <lineage>
        <taxon>Archaea</taxon>
        <taxon>Methanobacteriati</taxon>
        <taxon>Methanobacteriota</taxon>
        <taxon>Stenosarchaea group</taxon>
        <taxon>Methanomicrobia</taxon>
        <taxon>Methanosarcinales</taxon>
        <taxon>ANME-2 cluster</taxon>
        <taxon>Candidatus Syntropharchaeum</taxon>
    </lineage>
</organism>
<keyword evidence="6" id="KW-0479">Metal-binding</keyword>
<dbReference type="Gene3D" id="3.40.50.20">
    <property type="match status" value="1"/>
</dbReference>
<comment type="caution">
    <text evidence="13">The sequence shown here is derived from an EMBL/GenBank/DDBJ whole genome shotgun (WGS) entry which is preliminary data.</text>
</comment>
<dbReference type="PANTHER" id="PTHR11405:SF53">
    <property type="entry name" value="CARBAMOYL-PHOSPHATE SYNTHASE [AMMONIA], MITOCHONDRIAL"/>
    <property type="match status" value="1"/>
</dbReference>
<evidence type="ECO:0000256" key="3">
    <source>
        <dbReference type="ARBA" id="ARBA00009799"/>
    </source>
</evidence>
<dbReference type="InterPro" id="IPR005479">
    <property type="entry name" value="CPAse_ATP-bd"/>
</dbReference>
<dbReference type="Gene3D" id="3.30.1490.20">
    <property type="entry name" value="ATP-grasp fold, A domain"/>
    <property type="match status" value="1"/>
</dbReference>
<evidence type="ECO:0000313" key="13">
    <source>
        <dbReference type="EMBL" id="HDM35992.1"/>
    </source>
</evidence>
<dbReference type="GO" id="GO:0005737">
    <property type="term" value="C:cytoplasm"/>
    <property type="evidence" value="ECO:0007669"/>
    <property type="project" value="TreeGrafter"/>
</dbReference>
<dbReference type="PROSITE" id="PS50975">
    <property type="entry name" value="ATP_GRASP"/>
    <property type="match status" value="1"/>
</dbReference>
<evidence type="ECO:0000256" key="9">
    <source>
        <dbReference type="ARBA" id="ARBA00022840"/>
    </source>
</evidence>
<evidence type="ECO:0000256" key="4">
    <source>
        <dbReference type="ARBA" id="ARBA00022598"/>
    </source>
</evidence>
<evidence type="ECO:0000256" key="6">
    <source>
        <dbReference type="ARBA" id="ARBA00022723"/>
    </source>
</evidence>
<protein>
    <submittedName>
        <fullName evidence="13">Carbamoyl-phosphate synthase large subunit</fullName>
    </submittedName>
</protein>
<evidence type="ECO:0000259" key="12">
    <source>
        <dbReference type="PROSITE" id="PS50975"/>
    </source>
</evidence>
<dbReference type="FunFam" id="3.40.50.20:FF:000001">
    <property type="entry name" value="Carbamoyl-phosphate synthase large chain"/>
    <property type="match status" value="1"/>
</dbReference>
<dbReference type="InterPro" id="IPR011761">
    <property type="entry name" value="ATP-grasp"/>
</dbReference>
<dbReference type="Gene3D" id="3.30.470.20">
    <property type="entry name" value="ATP-grasp fold, B domain"/>
    <property type="match status" value="1"/>
</dbReference>
<evidence type="ECO:0000256" key="7">
    <source>
        <dbReference type="ARBA" id="ARBA00022737"/>
    </source>
</evidence>
<comment type="similarity">
    <text evidence="3">Belongs to the CarB family.</text>
</comment>
<proteinExistence type="inferred from homology"/>
<accession>A0A7C1B5C5</accession>
<dbReference type="InterPro" id="IPR016185">
    <property type="entry name" value="PreATP-grasp_dom_sf"/>
</dbReference>
<evidence type="ECO:0000256" key="2">
    <source>
        <dbReference type="ARBA" id="ARBA00004812"/>
    </source>
</evidence>
<evidence type="ECO:0000256" key="1">
    <source>
        <dbReference type="ARBA" id="ARBA00001936"/>
    </source>
</evidence>
<name>A0A7C1B5C5_9EURY</name>
<dbReference type="EMBL" id="DQZR01000075">
    <property type="protein sequence ID" value="HDM35992.1"/>
    <property type="molecule type" value="Genomic_DNA"/>
</dbReference>
<dbReference type="PANTHER" id="PTHR11405">
    <property type="entry name" value="CARBAMOYLTRANSFERASE FAMILY MEMBER"/>
    <property type="match status" value="1"/>
</dbReference>
<evidence type="ECO:0000256" key="10">
    <source>
        <dbReference type="ARBA" id="ARBA00047359"/>
    </source>
</evidence>
<keyword evidence="7" id="KW-0677">Repeat</keyword>
<comment type="cofactor">
    <cofactor evidence="1">
        <name>Mn(2+)</name>
        <dbReference type="ChEBI" id="CHEBI:29035"/>
    </cofactor>
</comment>
<keyword evidence="8 11" id="KW-0547">Nucleotide-binding</keyword>
<dbReference type="InterPro" id="IPR013815">
    <property type="entry name" value="ATP_grasp_subdomain_1"/>
</dbReference>
<dbReference type="Proteomes" id="UP000885863">
    <property type="component" value="Unassembled WGS sequence"/>
</dbReference>
<evidence type="ECO:0000256" key="5">
    <source>
        <dbReference type="ARBA" id="ARBA00022605"/>
    </source>
</evidence>
<sequence>MVKDPGIRKVLLIGSGPILIGQAAEFDFSGSQACRALREEGVSVVLVNSNPATIMTDPETADTIYIEPITPEVVERIIEREMPDGILAGFGGQTGLNITAELAERGVLEKYGIRILGTPLKAIYNTEDRDLFKQAMLRIGEPIPRSRAVGSVEEAEDLIPELGLPLIVRPAYTLGGTGGGIAYTREDLRRICELGLKRSRINQVLIEESVLGWKEIEYEVMRDGKDTCITICNMENLDPMGIHTGESIVITPSQTLTDNEHQMLRSAA</sequence>
<dbReference type="SUPFAM" id="SSF56059">
    <property type="entry name" value="Glutathione synthetase ATP-binding domain-like"/>
    <property type="match status" value="1"/>
</dbReference>